<accession>A0A328BHB0</accession>
<evidence type="ECO:0000313" key="2">
    <source>
        <dbReference type="Proteomes" id="UP000248553"/>
    </source>
</evidence>
<reference evidence="2" key="1">
    <citation type="submission" date="2018-05" db="EMBL/GenBank/DDBJ databases">
        <authorList>
            <person name="Nie L."/>
        </authorList>
    </citation>
    <scope>NUCLEOTIDE SEQUENCE [LARGE SCALE GENOMIC DNA]</scope>
    <source>
        <strain evidence="2">NL</strain>
    </source>
</reference>
<comment type="caution">
    <text evidence="1">The sequence shown here is derived from an EMBL/GenBank/DDBJ whole genome shotgun (WGS) entry which is preliminary data.</text>
</comment>
<evidence type="ECO:0000313" key="1">
    <source>
        <dbReference type="EMBL" id="RAK66630.1"/>
    </source>
</evidence>
<dbReference type="OrthoDB" id="880556at2"/>
<proteinExistence type="predicted"/>
<sequence>MMLRDIPTILMQYDAAAALVRAAWRRGCPLAEFVPSLTRLVAFSCRHPVRYWLMNIDQLPPMGPVEQAWIMESWFPAMAATSVQHLALVLPPDLHNHMVATAPIFNPPTAMTFELHFFPDDATAFDWLLEHDPRRRELWQEWEAELARLHRDAPDCADAYG</sequence>
<dbReference type="AlphaFoldDB" id="A0A328BHB0"/>
<dbReference type="Proteomes" id="UP000248553">
    <property type="component" value="Unassembled WGS sequence"/>
</dbReference>
<organism evidence="1 2">
    <name type="scientific">Hymenobacter edaphi</name>
    <dbReference type="NCBI Taxonomy" id="2211146"/>
    <lineage>
        <taxon>Bacteria</taxon>
        <taxon>Pseudomonadati</taxon>
        <taxon>Bacteroidota</taxon>
        <taxon>Cytophagia</taxon>
        <taxon>Cytophagales</taxon>
        <taxon>Hymenobacteraceae</taxon>
        <taxon>Hymenobacter</taxon>
    </lineage>
</organism>
<dbReference type="RefSeq" id="WP_111478065.1">
    <property type="nucleotide sequence ID" value="NZ_QHKM01000003.1"/>
</dbReference>
<evidence type="ECO:0008006" key="3">
    <source>
        <dbReference type="Google" id="ProtNLM"/>
    </source>
</evidence>
<keyword evidence="2" id="KW-1185">Reference proteome</keyword>
<dbReference type="EMBL" id="QHKM01000003">
    <property type="protein sequence ID" value="RAK66630.1"/>
    <property type="molecule type" value="Genomic_DNA"/>
</dbReference>
<gene>
    <name evidence="1" type="ORF">DLM85_10430</name>
</gene>
<protein>
    <recommendedName>
        <fullName evidence="3">STAS/SEC14 domain-containing protein</fullName>
    </recommendedName>
</protein>
<name>A0A328BHB0_9BACT</name>